<gene>
    <name evidence="1" type="ORF">EJ08DRAFT_696230</name>
</gene>
<dbReference type="AlphaFoldDB" id="A0A9P4TZK5"/>
<dbReference type="Proteomes" id="UP000800235">
    <property type="component" value="Unassembled WGS sequence"/>
</dbReference>
<accession>A0A9P4TZK5</accession>
<name>A0A9P4TZK5_9PEZI</name>
<organism evidence="1 2">
    <name type="scientific">Tothia fuscella</name>
    <dbReference type="NCBI Taxonomy" id="1048955"/>
    <lineage>
        <taxon>Eukaryota</taxon>
        <taxon>Fungi</taxon>
        <taxon>Dikarya</taxon>
        <taxon>Ascomycota</taxon>
        <taxon>Pezizomycotina</taxon>
        <taxon>Dothideomycetes</taxon>
        <taxon>Pleosporomycetidae</taxon>
        <taxon>Venturiales</taxon>
        <taxon>Cylindrosympodiaceae</taxon>
        <taxon>Tothia</taxon>
    </lineage>
</organism>
<keyword evidence="2" id="KW-1185">Reference proteome</keyword>
<evidence type="ECO:0000313" key="1">
    <source>
        <dbReference type="EMBL" id="KAF2431750.1"/>
    </source>
</evidence>
<reference evidence="1" key="1">
    <citation type="journal article" date="2020" name="Stud. Mycol.">
        <title>101 Dothideomycetes genomes: a test case for predicting lifestyles and emergence of pathogens.</title>
        <authorList>
            <person name="Haridas S."/>
            <person name="Albert R."/>
            <person name="Binder M."/>
            <person name="Bloem J."/>
            <person name="Labutti K."/>
            <person name="Salamov A."/>
            <person name="Andreopoulos B."/>
            <person name="Baker S."/>
            <person name="Barry K."/>
            <person name="Bills G."/>
            <person name="Bluhm B."/>
            <person name="Cannon C."/>
            <person name="Castanera R."/>
            <person name="Culley D."/>
            <person name="Daum C."/>
            <person name="Ezra D."/>
            <person name="Gonzalez J."/>
            <person name="Henrissat B."/>
            <person name="Kuo A."/>
            <person name="Liang C."/>
            <person name="Lipzen A."/>
            <person name="Lutzoni F."/>
            <person name="Magnuson J."/>
            <person name="Mondo S."/>
            <person name="Nolan M."/>
            <person name="Ohm R."/>
            <person name="Pangilinan J."/>
            <person name="Park H.-J."/>
            <person name="Ramirez L."/>
            <person name="Alfaro M."/>
            <person name="Sun H."/>
            <person name="Tritt A."/>
            <person name="Yoshinaga Y."/>
            <person name="Zwiers L.-H."/>
            <person name="Turgeon B."/>
            <person name="Goodwin S."/>
            <person name="Spatafora J."/>
            <person name="Crous P."/>
            <person name="Grigoriev I."/>
        </authorList>
    </citation>
    <scope>NUCLEOTIDE SEQUENCE</scope>
    <source>
        <strain evidence="1">CBS 130266</strain>
    </source>
</reference>
<proteinExistence type="predicted"/>
<dbReference type="EMBL" id="MU007030">
    <property type="protein sequence ID" value="KAF2431750.1"/>
    <property type="molecule type" value="Genomic_DNA"/>
</dbReference>
<comment type="caution">
    <text evidence="1">The sequence shown here is derived from an EMBL/GenBank/DDBJ whole genome shotgun (WGS) entry which is preliminary data.</text>
</comment>
<protein>
    <submittedName>
        <fullName evidence="1">Uncharacterized protein</fullName>
    </submittedName>
</protein>
<evidence type="ECO:0000313" key="2">
    <source>
        <dbReference type="Proteomes" id="UP000800235"/>
    </source>
</evidence>
<sequence>MSFERKPNHGPPLYQVVVLAEYSTFATPIQDQWLEAWKDKNSHHFAPNKAWHSRMRSDMLNVFLPQKTTGKKPISCVLRNLMTKEYICCEPRIESSSVEGFVVHPETDRLRIDDVLLMRIGWGRKAGYFGFPIPINKGRWAGHCFDITPFEEVSRQATGRVDSWNAWVDSTDEIVREAFELMSFIKSTLPTVERNEVEAGYPTRRRKGGSMAFPRSSAPMM</sequence>
<dbReference type="OrthoDB" id="2588098at2759"/>